<sequence length="111" mass="13506">MEKALCIMMEDYDEDDVQVKYVYERITSLKLVEDMIEEEQYIHFTSDGKEYEMNTFDIDWFRFVPVASDMVTYFKNNESYTCAWDAQGEIIKNDRKDRKYGYNYLPIKREL</sequence>
<accession>A0ABQ1PTV9</accession>
<evidence type="ECO:0000313" key="1">
    <source>
        <dbReference type="EMBL" id="GGD03600.1"/>
    </source>
</evidence>
<dbReference type="RefSeq" id="WP_088271998.1">
    <property type="nucleotide sequence ID" value="NZ_BMKI01000015.1"/>
</dbReference>
<reference evidence="2" key="1">
    <citation type="journal article" date="2019" name="Int. J. Syst. Evol. Microbiol.">
        <title>The Global Catalogue of Microorganisms (GCM) 10K type strain sequencing project: providing services to taxonomists for standard genome sequencing and annotation.</title>
        <authorList>
            <consortium name="The Broad Institute Genomics Platform"/>
            <consortium name="The Broad Institute Genome Sequencing Center for Infectious Disease"/>
            <person name="Wu L."/>
            <person name="Ma J."/>
        </authorList>
    </citation>
    <scope>NUCLEOTIDE SEQUENCE [LARGE SCALE GENOMIC DNA]</scope>
    <source>
        <strain evidence="2">CGMCC 1.15942</strain>
    </source>
</reference>
<protein>
    <submittedName>
        <fullName evidence="1">Uncharacterized protein</fullName>
    </submittedName>
</protein>
<dbReference type="Proteomes" id="UP000630615">
    <property type="component" value="Unassembled WGS sequence"/>
</dbReference>
<evidence type="ECO:0000313" key="2">
    <source>
        <dbReference type="Proteomes" id="UP000630615"/>
    </source>
</evidence>
<dbReference type="EMBL" id="BMKI01000015">
    <property type="protein sequence ID" value="GGD03600.1"/>
    <property type="molecule type" value="Genomic_DNA"/>
</dbReference>
<proteinExistence type="predicted"/>
<organism evidence="1 2">
    <name type="scientific">Enterococcus wangshanyuanii</name>
    <dbReference type="NCBI Taxonomy" id="2005703"/>
    <lineage>
        <taxon>Bacteria</taxon>
        <taxon>Bacillati</taxon>
        <taxon>Bacillota</taxon>
        <taxon>Bacilli</taxon>
        <taxon>Lactobacillales</taxon>
        <taxon>Enterococcaceae</taxon>
        <taxon>Enterococcus</taxon>
    </lineage>
</organism>
<comment type="caution">
    <text evidence="1">The sequence shown here is derived from an EMBL/GenBank/DDBJ whole genome shotgun (WGS) entry which is preliminary data.</text>
</comment>
<gene>
    <name evidence="1" type="ORF">GCM10011573_36350</name>
</gene>
<name>A0ABQ1PTV9_9ENTE</name>
<keyword evidence="2" id="KW-1185">Reference proteome</keyword>